<dbReference type="CDD" id="cd04301">
    <property type="entry name" value="NAT_SF"/>
    <property type="match status" value="1"/>
</dbReference>
<dbReference type="InterPro" id="IPR038764">
    <property type="entry name" value="GNAT_N_AcTrfase_prd"/>
</dbReference>
<dbReference type="SUPFAM" id="SSF55729">
    <property type="entry name" value="Acyl-CoA N-acyltransferases (Nat)"/>
    <property type="match status" value="1"/>
</dbReference>
<dbReference type="Pfam" id="PF00583">
    <property type="entry name" value="Acetyltransf_1"/>
    <property type="match status" value="1"/>
</dbReference>
<organism evidence="2">
    <name type="scientific">freshwater metagenome</name>
    <dbReference type="NCBI Taxonomy" id="449393"/>
    <lineage>
        <taxon>unclassified sequences</taxon>
        <taxon>metagenomes</taxon>
        <taxon>ecological metagenomes</taxon>
    </lineage>
</organism>
<sequence>MNSQLQVRKLDSLSDQNQGRAVFDTTWAMEAGTEITPNLLQAMVHSGAYLSGAFIGDKCVGAAFAFPATTGGLHLHSHMTAVLDEHRDKGVGHALKVDQWHWAKKNNYKEISWTFDPLVSRNAKLNLIKCGVDIASYHPNFYGDMPDALNAGDESDRLMASWKVVGDNPKPRELITSPKSDDILIAIPEDIVAIRSSDLAENLRWRHKVRDQFLKAFAQGGQVVGFSTNNEYVVRI</sequence>
<accession>A0A6J6KQF8</accession>
<dbReference type="PANTHER" id="PTHR41700">
    <property type="entry name" value="GCN5-RELATED N-ACETYLTRANSFERASE"/>
    <property type="match status" value="1"/>
</dbReference>
<dbReference type="Gene3D" id="3.40.630.30">
    <property type="match status" value="1"/>
</dbReference>
<dbReference type="GO" id="GO:0016747">
    <property type="term" value="F:acyltransferase activity, transferring groups other than amino-acyl groups"/>
    <property type="evidence" value="ECO:0007669"/>
    <property type="project" value="InterPro"/>
</dbReference>
<protein>
    <submittedName>
        <fullName evidence="2">Unannotated protein</fullName>
    </submittedName>
</protein>
<gene>
    <name evidence="2" type="ORF">UFOPK2234_00433</name>
</gene>
<dbReference type="AlphaFoldDB" id="A0A6J6KQF8"/>
<name>A0A6J6KQF8_9ZZZZ</name>
<proteinExistence type="predicted"/>
<dbReference type="InterPro" id="IPR000182">
    <property type="entry name" value="GNAT_dom"/>
</dbReference>
<dbReference type="PROSITE" id="PS51186">
    <property type="entry name" value="GNAT"/>
    <property type="match status" value="1"/>
</dbReference>
<evidence type="ECO:0000313" key="2">
    <source>
        <dbReference type="EMBL" id="CAB4650743.1"/>
    </source>
</evidence>
<feature type="domain" description="N-acetyltransferase" evidence="1">
    <location>
        <begin position="5"/>
        <end position="152"/>
    </location>
</feature>
<reference evidence="2" key="1">
    <citation type="submission" date="2020-05" db="EMBL/GenBank/DDBJ databases">
        <authorList>
            <person name="Chiriac C."/>
            <person name="Salcher M."/>
            <person name="Ghai R."/>
            <person name="Kavagutti S V."/>
        </authorList>
    </citation>
    <scope>NUCLEOTIDE SEQUENCE</scope>
</reference>
<dbReference type="PANTHER" id="PTHR41700:SF1">
    <property type="entry name" value="N-ACETYLTRANSFERASE DOMAIN-CONTAINING PROTEIN"/>
    <property type="match status" value="1"/>
</dbReference>
<dbReference type="InterPro" id="IPR016181">
    <property type="entry name" value="Acyl_CoA_acyltransferase"/>
</dbReference>
<evidence type="ECO:0000259" key="1">
    <source>
        <dbReference type="PROSITE" id="PS51186"/>
    </source>
</evidence>
<dbReference type="EMBL" id="CAEZWG010000062">
    <property type="protein sequence ID" value="CAB4650743.1"/>
    <property type="molecule type" value="Genomic_DNA"/>
</dbReference>